<dbReference type="EMBL" id="KU935715">
    <property type="protein sequence ID" value="AND75285.1"/>
    <property type="molecule type" value="Genomic_DNA"/>
</dbReference>
<protein>
    <submittedName>
        <fullName evidence="1">Uncharacterized protein</fullName>
    </submittedName>
</protein>
<sequence>MHLLNPFNGELTPLYEVHITIEEYPLGLALLKESSFFDKLGVKLTPIKFFNISTPSQYMVTYIDKSEDVSDKMLRVCAALASVGLKVIRKKIETTWKWYEANLDSMKLQYLETHIELPIECFNVMKARGCFLKSYNGSKPHLFSLTNRTYTHKYIMPYFSWLESSLRTLHRECLSIPEYQLFYPENKTNIEVCILDTNPELDNIWFTNLE</sequence>
<gene>
    <name evidence="1" type="ORF">ME3_124</name>
</gene>
<reference evidence="2" key="1">
    <citation type="submission" date="2016-03" db="EMBL/GenBank/DDBJ databases">
        <title>Characterization of Acinetobacter baumannii phage vB_AbaM_ME3.</title>
        <authorList>
            <person name="Buttimer C.T.H."/>
            <person name="Elbreki M."/>
            <person name="Coffey A."/>
        </authorList>
    </citation>
    <scope>NUCLEOTIDE SEQUENCE [LARGE SCALE GENOMIC DNA]</scope>
</reference>
<organism evidence="1 2">
    <name type="scientific">Acinetobacter phage vB_AbaM_ME3</name>
    <dbReference type="NCBI Taxonomy" id="1837876"/>
    <lineage>
        <taxon>Viruses</taxon>
        <taxon>Duplodnaviria</taxon>
        <taxon>Heunggongvirae</taxon>
        <taxon>Uroviricota</taxon>
        <taxon>Caudoviricetes</taxon>
        <taxon>Metrivirus</taxon>
        <taxon>Metrivirus ME3</taxon>
    </lineage>
</organism>
<evidence type="ECO:0000313" key="1">
    <source>
        <dbReference type="EMBL" id="AND75285.1"/>
    </source>
</evidence>
<keyword evidence="2" id="KW-1185">Reference proteome</keyword>
<name>A0A172Q0B7_9CAUD</name>
<accession>A0A172Q0B7</accession>
<proteinExistence type="predicted"/>
<evidence type="ECO:0000313" key="2">
    <source>
        <dbReference type="Proteomes" id="UP000225947"/>
    </source>
</evidence>
<dbReference type="Proteomes" id="UP000225947">
    <property type="component" value="Segment"/>
</dbReference>